<dbReference type="InterPro" id="IPR050833">
    <property type="entry name" value="Poly_Biosynth_Transport"/>
</dbReference>
<dbReference type="EMBL" id="MT898072">
    <property type="protein sequence ID" value="QOS17194.1"/>
    <property type="molecule type" value="Genomic_DNA"/>
</dbReference>
<feature type="transmembrane region" description="Helical" evidence="6">
    <location>
        <begin position="376"/>
        <end position="396"/>
    </location>
</feature>
<feature type="transmembrane region" description="Helical" evidence="6">
    <location>
        <begin position="305"/>
        <end position="324"/>
    </location>
</feature>
<dbReference type="RefSeq" id="WP_021822167.1">
    <property type="nucleotide sequence ID" value="NZ_CABMHD010000004.1"/>
</dbReference>
<keyword evidence="3 6" id="KW-0812">Transmembrane</keyword>
<evidence type="ECO:0000256" key="6">
    <source>
        <dbReference type="SAM" id="Phobius"/>
    </source>
</evidence>
<gene>
    <name evidence="7" type="ORF">VP202_00013</name>
</gene>
<feature type="transmembrane region" description="Helical" evidence="6">
    <location>
        <begin position="264"/>
        <end position="284"/>
    </location>
</feature>
<dbReference type="GO" id="GO:0005886">
    <property type="term" value="C:plasma membrane"/>
    <property type="evidence" value="ECO:0007669"/>
    <property type="project" value="UniProtKB-SubCell"/>
</dbReference>
<feature type="transmembrane region" description="Helical" evidence="6">
    <location>
        <begin position="181"/>
        <end position="204"/>
    </location>
</feature>
<accession>A0A7M1VS10</accession>
<keyword evidence="2" id="KW-1003">Cell membrane</keyword>
<comment type="subcellular location">
    <subcellularLocation>
        <location evidence="1">Cell membrane</location>
        <topology evidence="1">Multi-pass membrane protein</topology>
    </subcellularLocation>
</comment>
<dbReference type="Pfam" id="PF01943">
    <property type="entry name" value="Polysacc_synt"/>
    <property type="match status" value="1"/>
</dbReference>
<evidence type="ECO:0000256" key="2">
    <source>
        <dbReference type="ARBA" id="ARBA00022475"/>
    </source>
</evidence>
<dbReference type="AlphaFoldDB" id="A0A7M1VS10"/>
<dbReference type="InterPro" id="IPR002797">
    <property type="entry name" value="Polysacc_synth"/>
</dbReference>
<evidence type="ECO:0008006" key="8">
    <source>
        <dbReference type="Google" id="ProtNLM"/>
    </source>
</evidence>
<feature type="transmembrane region" description="Helical" evidence="6">
    <location>
        <begin position="229"/>
        <end position="252"/>
    </location>
</feature>
<keyword evidence="4 6" id="KW-1133">Transmembrane helix</keyword>
<reference evidence="7" key="1">
    <citation type="submission" date="2020-08" db="EMBL/GenBank/DDBJ databases">
        <title>Genetic structure, function and evolution of capsule biosynthesis loci in Vibrio parahaemolyticus.</title>
        <authorList>
            <person name="Li L."/>
            <person name="Bian S."/>
        </authorList>
    </citation>
    <scope>NUCLEOTIDE SEQUENCE</scope>
    <source>
        <strain evidence="7">VP202</strain>
    </source>
</reference>
<feature type="transmembrane region" description="Helical" evidence="6">
    <location>
        <begin position="20"/>
        <end position="38"/>
    </location>
</feature>
<dbReference type="PANTHER" id="PTHR30250">
    <property type="entry name" value="PST FAMILY PREDICTED COLANIC ACID TRANSPORTER"/>
    <property type="match status" value="1"/>
</dbReference>
<proteinExistence type="predicted"/>
<evidence type="ECO:0000256" key="4">
    <source>
        <dbReference type="ARBA" id="ARBA00022989"/>
    </source>
</evidence>
<protein>
    <recommendedName>
        <fullName evidence="8">Polysaccharide biosynthesis protein</fullName>
    </recommendedName>
</protein>
<dbReference type="PANTHER" id="PTHR30250:SF26">
    <property type="entry name" value="PSMA PROTEIN"/>
    <property type="match status" value="1"/>
</dbReference>
<feature type="transmembrane region" description="Helical" evidence="6">
    <location>
        <begin position="83"/>
        <end position="108"/>
    </location>
</feature>
<sequence length="426" mass="48351">MKLDDRLTRAIRSSISMSVFKVVQILVTIFTLPLVLSALGNSDFGIYIAIQAFATWFLFDNGLTESIKKVIIDGKHQADWTSINKTVTTGLIILSLFSSLIFFVLYFFEEFFSFGEWLFGNKDVNYISLWLIVLIIIPLRLIRDILTGLERGYVFSNFNLFTPLIQLVLTLYGVYSDRGVSYYVLTLFIPQLSSLILCWGYLIINPKSRLKISFKYFDLKSICDIKKDAVHFFMLGFSLMIINTADPFVINLISGPEITAEFSFIYRIGVYATIMMSFIVYPMWPAIGSAISTGDLEWAKEKTKKLILISTVFGGLISLLLAFLGQNIVSVWSKGLINVSELSVILISLFTFFKIVTTTMSTILKAYGEVEGQAKITFFEAILHIILLVPFSYYFGLDGACFSILISIMFTRGIYMPMKIREIVIR</sequence>
<organism evidence="7">
    <name type="scientific">Vibrio parahaemolyticus</name>
    <dbReference type="NCBI Taxonomy" id="670"/>
    <lineage>
        <taxon>Bacteria</taxon>
        <taxon>Pseudomonadati</taxon>
        <taxon>Pseudomonadota</taxon>
        <taxon>Gammaproteobacteria</taxon>
        <taxon>Vibrionales</taxon>
        <taxon>Vibrionaceae</taxon>
        <taxon>Vibrio</taxon>
    </lineage>
</organism>
<feature type="transmembrane region" description="Helical" evidence="6">
    <location>
        <begin position="124"/>
        <end position="142"/>
    </location>
</feature>
<evidence type="ECO:0000256" key="1">
    <source>
        <dbReference type="ARBA" id="ARBA00004651"/>
    </source>
</evidence>
<evidence type="ECO:0000256" key="5">
    <source>
        <dbReference type="ARBA" id="ARBA00023136"/>
    </source>
</evidence>
<evidence type="ECO:0000313" key="7">
    <source>
        <dbReference type="EMBL" id="QOS17194.1"/>
    </source>
</evidence>
<feature type="transmembrane region" description="Helical" evidence="6">
    <location>
        <begin position="344"/>
        <end position="364"/>
    </location>
</feature>
<feature type="transmembrane region" description="Helical" evidence="6">
    <location>
        <begin position="154"/>
        <end position="175"/>
    </location>
</feature>
<keyword evidence="5 6" id="KW-0472">Membrane</keyword>
<evidence type="ECO:0000256" key="3">
    <source>
        <dbReference type="ARBA" id="ARBA00022692"/>
    </source>
</evidence>
<name>A0A7M1VS10_VIBPH</name>